<organism evidence="2 3">
    <name type="scientific">Spinacia oleracea</name>
    <name type="common">Spinach</name>
    <dbReference type="NCBI Taxonomy" id="3562"/>
    <lineage>
        <taxon>Eukaryota</taxon>
        <taxon>Viridiplantae</taxon>
        <taxon>Streptophyta</taxon>
        <taxon>Embryophyta</taxon>
        <taxon>Tracheophyta</taxon>
        <taxon>Spermatophyta</taxon>
        <taxon>Magnoliopsida</taxon>
        <taxon>eudicotyledons</taxon>
        <taxon>Gunneridae</taxon>
        <taxon>Pentapetalae</taxon>
        <taxon>Caryophyllales</taxon>
        <taxon>Chenopodiaceae</taxon>
        <taxon>Chenopodioideae</taxon>
        <taxon>Anserineae</taxon>
        <taxon>Spinacia</taxon>
    </lineage>
</organism>
<dbReference type="RefSeq" id="XP_021857180.1">
    <property type="nucleotide sequence ID" value="XM_022001488.2"/>
</dbReference>
<dbReference type="GO" id="GO:0003730">
    <property type="term" value="F:mRNA 3'-UTR binding"/>
    <property type="evidence" value="ECO:0000318"/>
    <property type="project" value="GO_Central"/>
</dbReference>
<gene>
    <name evidence="3" type="primary">LOC110796430</name>
</gene>
<evidence type="ECO:0000259" key="1">
    <source>
        <dbReference type="Pfam" id="PF03372"/>
    </source>
</evidence>
<reference evidence="2" key="1">
    <citation type="journal article" date="2021" name="Nat. Commun.">
        <title>Genomic analyses provide insights into spinach domestication and the genetic basis of agronomic traits.</title>
        <authorList>
            <person name="Cai X."/>
            <person name="Sun X."/>
            <person name="Xu C."/>
            <person name="Sun H."/>
            <person name="Wang X."/>
            <person name="Ge C."/>
            <person name="Zhang Z."/>
            <person name="Wang Q."/>
            <person name="Fei Z."/>
            <person name="Jiao C."/>
            <person name="Wang Q."/>
        </authorList>
    </citation>
    <scope>NUCLEOTIDE SEQUENCE [LARGE SCALE GENOMIC DNA]</scope>
    <source>
        <strain evidence="2">cv. Varoflay</strain>
    </source>
</reference>
<sequence>MNLSSVQHKLKKWLSFNFAANTNWAATLFHSPKLKYFNRPSTQPPVTMADQHSMNLKPSNRFLGKRTIFYDDEEEQTLTLNRCTVGSNSSSSNQFTSSQSYSYKRHTKWKSRKLESSNTQDFRNWSYSADCDPYDIRDKIILVSYNILAVENASKHPHLYLKVPFKYVKWEHRRAAIRKELAQYGPSILCFQEVDCYSDLHDALQQDGFEGVLKARTGDARDGCAIFWNYKRFKLLHEESIEFQSFGLRDNVAQFCVLKMNDDRLNPDSKMSKPRCLVVGNIHVLFNPNRGDIKLGQIRLFLEKAHRLSEEWGGIPVVLGGDFNSVPQSAMYQYISSAKLDVLQQDRKRISGQIEKPLCHSFLTKGTFRQKRLTYTWTDEELKLATGSEEVTCLQHSLNLRSAYLGVPGTVTTRDNLGEPLVTSFHSKFMGTVDYIWHSDQLVPVRVLETLPRNALEKMGGLPSKIWGSDHLALVCEFAFAKNEA</sequence>
<dbReference type="InterPro" id="IPR005135">
    <property type="entry name" value="Endo/exonuclease/phosphatase"/>
</dbReference>
<reference evidence="3" key="2">
    <citation type="submission" date="2025-08" db="UniProtKB">
        <authorList>
            <consortium name="RefSeq"/>
        </authorList>
    </citation>
    <scope>IDENTIFICATION</scope>
    <source>
        <tissue evidence="3">Leaf</tissue>
    </source>
</reference>
<protein>
    <submittedName>
        <fullName evidence="3">Carbon catabolite repressor protein 4 homolog 5 isoform X1</fullName>
    </submittedName>
</protein>
<dbReference type="PANTHER" id="PTHR12121">
    <property type="entry name" value="CARBON CATABOLITE REPRESSOR PROTEIN 4"/>
    <property type="match status" value="1"/>
</dbReference>
<evidence type="ECO:0000313" key="3">
    <source>
        <dbReference type="RefSeq" id="XP_021857180.1"/>
    </source>
</evidence>
<proteinExistence type="predicted"/>
<dbReference type="AlphaFoldDB" id="A0A9R0IZB7"/>
<dbReference type="OrthoDB" id="428734at2759"/>
<evidence type="ECO:0000313" key="2">
    <source>
        <dbReference type="Proteomes" id="UP000813463"/>
    </source>
</evidence>
<dbReference type="InterPro" id="IPR050410">
    <property type="entry name" value="CCR4/nocturin_mRNA_transcr"/>
</dbReference>
<name>A0A9R0IZB7_SPIOL</name>
<dbReference type="Proteomes" id="UP000813463">
    <property type="component" value="Chromosome 5"/>
</dbReference>
<keyword evidence="2" id="KW-1185">Reference proteome</keyword>
<dbReference type="PANTHER" id="PTHR12121:SF74">
    <property type="entry name" value="CARBON CATABOLITE REPRESSOR PROTEIN 4 HOMOLOG 5"/>
    <property type="match status" value="1"/>
</dbReference>
<dbReference type="Pfam" id="PF03372">
    <property type="entry name" value="Exo_endo_phos"/>
    <property type="match status" value="1"/>
</dbReference>
<dbReference type="GO" id="GO:0000175">
    <property type="term" value="F:3'-5'-RNA exonuclease activity"/>
    <property type="evidence" value="ECO:0007669"/>
    <property type="project" value="TreeGrafter"/>
</dbReference>
<dbReference type="InterPro" id="IPR036691">
    <property type="entry name" value="Endo/exonu/phosph_ase_sf"/>
</dbReference>
<dbReference type="Gene3D" id="3.60.10.10">
    <property type="entry name" value="Endonuclease/exonuclease/phosphatase"/>
    <property type="match status" value="1"/>
</dbReference>
<dbReference type="GeneID" id="110796430"/>
<feature type="domain" description="Endonuclease/exonuclease/phosphatase" evidence="1">
    <location>
        <begin position="145"/>
        <end position="471"/>
    </location>
</feature>
<dbReference type="KEGG" id="soe:110796430"/>
<accession>A0A9R0IZB7</accession>
<dbReference type="SUPFAM" id="SSF56219">
    <property type="entry name" value="DNase I-like"/>
    <property type="match status" value="1"/>
</dbReference>